<dbReference type="PROSITE" id="PS51257">
    <property type="entry name" value="PROKAR_LIPOPROTEIN"/>
    <property type="match status" value="1"/>
</dbReference>
<evidence type="ECO:0000313" key="9">
    <source>
        <dbReference type="EMBL" id="EGF52695.1"/>
    </source>
</evidence>
<evidence type="ECO:0000256" key="2">
    <source>
        <dbReference type="ARBA" id="ARBA00007248"/>
    </source>
</evidence>
<feature type="chain" id="PRO_5003304909" description="Fimbrillin-A associated anchor protein Mfa1 and Mfa2" evidence="8">
    <location>
        <begin position="25"/>
        <end position="294"/>
    </location>
</feature>
<dbReference type="EMBL" id="AFBN01000089">
    <property type="protein sequence ID" value="EGF52695.1"/>
    <property type="molecule type" value="Genomic_DNA"/>
</dbReference>
<evidence type="ECO:0000256" key="1">
    <source>
        <dbReference type="ARBA" id="ARBA00004442"/>
    </source>
</evidence>
<evidence type="ECO:0000313" key="10">
    <source>
        <dbReference type="Proteomes" id="UP000003416"/>
    </source>
</evidence>
<proteinExistence type="inferred from homology"/>
<evidence type="ECO:0008006" key="11">
    <source>
        <dbReference type="Google" id="ProtNLM"/>
    </source>
</evidence>
<name>F3PVY2_9BACE</name>
<accession>F3PVY2</accession>
<dbReference type="AlphaFoldDB" id="F3PVY2"/>
<evidence type="ECO:0000256" key="8">
    <source>
        <dbReference type="SAM" id="SignalP"/>
    </source>
</evidence>
<dbReference type="InterPro" id="IPR014941">
    <property type="entry name" value="FimB/Mfa2/Mfa3"/>
</dbReference>
<evidence type="ECO:0000256" key="3">
    <source>
        <dbReference type="ARBA" id="ARBA00022729"/>
    </source>
</evidence>
<dbReference type="Gene3D" id="2.60.40.2100">
    <property type="match status" value="1"/>
</dbReference>
<dbReference type="eggNOG" id="ENOG503429A">
    <property type="taxonomic scope" value="Bacteria"/>
</dbReference>
<comment type="subcellular location">
    <subcellularLocation>
        <location evidence="1">Cell outer membrane</location>
    </subcellularLocation>
</comment>
<keyword evidence="6" id="KW-0998">Cell outer membrane</keyword>
<keyword evidence="7" id="KW-0449">Lipoprotein</keyword>
<keyword evidence="10" id="KW-1185">Reference proteome</keyword>
<dbReference type="STRING" id="763034.HMPREF9446_02911"/>
<comment type="caution">
    <text evidence="9">The sequence shown here is derived from an EMBL/GenBank/DDBJ whole genome shotgun (WGS) entry which is preliminary data.</text>
</comment>
<keyword evidence="3 8" id="KW-0732">Signal</keyword>
<gene>
    <name evidence="9" type="ORF">HMPREF9446_02911</name>
</gene>
<dbReference type="GO" id="GO:0009279">
    <property type="term" value="C:cell outer membrane"/>
    <property type="evidence" value="ECO:0007669"/>
    <property type="project" value="UniProtKB-SubCell"/>
</dbReference>
<reference evidence="9 10" key="1">
    <citation type="submission" date="2011-02" db="EMBL/GenBank/DDBJ databases">
        <authorList>
            <person name="Weinstock G."/>
            <person name="Sodergren E."/>
            <person name="Clifton S."/>
            <person name="Fulton L."/>
            <person name="Fulton B."/>
            <person name="Courtney L."/>
            <person name="Fronick C."/>
            <person name="Harrison M."/>
            <person name="Strong C."/>
            <person name="Farmer C."/>
            <person name="Delahaunty K."/>
            <person name="Markovic C."/>
            <person name="Hall O."/>
            <person name="Minx P."/>
            <person name="Tomlinson C."/>
            <person name="Mitreva M."/>
            <person name="Hou S."/>
            <person name="Chen J."/>
            <person name="Wollam A."/>
            <person name="Pepin K.H."/>
            <person name="Johnson M."/>
            <person name="Bhonagiri V."/>
            <person name="Zhang X."/>
            <person name="Suruliraj S."/>
            <person name="Warren W."/>
            <person name="Chinwalla A."/>
            <person name="Mardis E.R."/>
            <person name="Wilson R.K."/>
        </authorList>
    </citation>
    <scope>NUCLEOTIDE SEQUENCE [LARGE SCALE GENOMIC DNA]</scope>
    <source>
        <strain evidence="9 10">YIT 12057</strain>
    </source>
</reference>
<organism evidence="9 10">
    <name type="scientific">Bacteroides fluxus YIT 12057</name>
    <dbReference type="NCBI Taxonomy" id="763034"/>
    <lineage>
        <taxon>Bacteria</taxon>
        <taxon>Pseudomonadati</taxon>
        <taxon>Bacteroidota</taxon>
        <taxon>Bacteroidia</taxon>
        <taxon>Bacteroidales</taxon>
        <taxon>Bacteroidaceae</taxon>
        <taxon>Bacteroides</taxon>
    </lineage>
</organism>
<keyword evidence="4" id="KW-0472">Membrane</keyword>
<protein>
    <recommendedName>
        <fullName evidence="11">Fimbrillin-A associated anchor protein Mfa1 and Mfa2</fullName>
    </recommendedName>
</protein>
<evidence type="ECO:0000256" key="5">
    <source>
        <dbReference type="ARBA" id="ARBA00023139"/>
    </source>
</evidence>
<evidence type="ECO:0000256" key="7">
    <source>
        <dbReference type="ARBA" id="ARBA00023288"/>
    </source>
</evidence>
<keyword evidence="5" id="KW-0564">Palmitate</keyword>
<sequence length="294" mass="32854">MQKNKFHSCLQIVPLLLFMAFVSASCIKDDLSQCEKPAFSLQVRAYDADNRPLGPDVVKDVTLYIFDKNKLFLGTQDIRVNETVTADFPGHESLTLVAWGNGGQGHQTMPALRQGDHLETAFVSLIHTRTSLPVAGSPDDLLHGIIDISSGDTSVEELPMRRMTGSVAITARHLRQYAGSGEGEFRYVLRKSTDKLDFYGKPNGSEVCYSPEAAFDANDDFVSSIFHVFPPEHDIRIDIYHRDVLMTTVISDSKGNPLRVETGRLLNVLIDFRGDISVDMTVSEWGKKEIWKEF</sequence>
<dbReference type="Pfam" id="PF08842">
    <property type="entry name" value="Mfa2"/>
    <property type="match status" value="1"/>
</dbReference>
<dbReference type="HOGENOM" id="CLU_078506_1_0_10"/>
<evidence type="ECO:0000256" key="6">
    <source>
        <dbReference type="ARBA" id="ARBA00023237"/>
    </source>
</evidence>
<feature type="signal peptide" evidence="8">
    <location>
        <begin position="1"/>
        <end position="24"/>
    </location>
</feature>
<evidence type="ECO:0000256" key="4">
    <source>
        <dbReference type="ARBA" id="ARBA00023136"/>
    </source>
</evidence>
<comment type="similarity">
    <text evidence="2">Belongs to the bacteroidetes fimbrillin superfamily. FimB/Mfa2 family.</text>
</comment>
<dbReference type="Proteomes" id="UP000003416">
    <property type="component" value="Unassembled WGS sequence"/>
</dbReference>